<dbReference type="Proteomes" id="UP000053268">
    <property type="component" value="Unassembled WGS sequence"/>
</dbReference>
<evidence type="ECO:0000256" key="1">
    <source>
        <dbReference type="SAM" id="MobiDB-lite"/>
    </source>
</evidence>
<evidence type="ECO:0000313" key="2">
    <source>
        <dbReference type="EMBL" id="KPI95993.1"/>
    </source>
</evidence>
<keyword evidence="3" id="KW-1185">Reference proteome</keyword>
<dbReference type="AlphaFoldDB" id="A0A194PSP8"/>
<protein>
    <submittedName>
        <fullName evidence="2">Uncharacterized protein</fullName>
    </submittedName>
</protein>
<feature type="compositionally biased region" description="Basic and acidic residues" evidence="1">
    <location>
        <begin position="8"/>
        <end position="20"/>
    </location>
</feature>
<evidence type="ECO:0000313" key="3">
    <source>
        <dbReference type="Proteomes" id="UP000053268"/>
    </source>
</evidence>
<dbReference type="EMBL" id="KQ459595">
    <property type="protein sequence ID" value="KPI95993.1"/>
    <property type="molecule type" value="Genomic_DNA"/>
</dbReference>
<name>A0A194PSP8_PAPXU</name>
<organism evidence="2 3">
    <name type="scientific">Papilio xuthus</name>
    <name type="common">Asian swallowtail butterfly</name>
    <dbReference type="NCBI Taxonomy" id="66420"/>
    <lineage>
        <taxon>Eukaryota</taxon>
        <taxon>Metazoa</taxon>
        <taxon>Ecdysozoa</taxon>
        <taxon>Arthropoda</taxon>
        <taxon>Hexapoda</taxon>
        <taxon>Insecta</taxon>
        <taxon>Pterygota</taxon>
        <taxon>Neoptera</taxon>
        <taxon>Endopterygota</taxon>
        <taxon>Lepidoptera</taxon>
        <taxon>Glossata</taxon>
        <taxon>Ditrysia</taxon>
        <taxon>Papilionoidea</taxon>
        <taxon>Papilionidae</taxon>
        <taxon>Papilioninae</taxon>
        <taxon>Papilio</taxon>
    </lineage>
</organism>
<feature type="region of interest" description="Disordered" evidence="1">
    <location>
        <begin position="1"/>
        <end position="20"/>
    </location>
</feature>
<gene>
    <name evidence="2" type="ORF">RR46_11706</name>
</gene>
<accession>A0A194PSP8</accession>
<sequence>MRAHLWARRREGGGGREPEARAARPIWAVVAGWGVGECDLGTYLLSDLDSMACILRPNA</sequence>
<proteinExistence type="predicted"/>
<reference evidence="2 3" key="1">
    <citation type="journal article" date="2015" name="Nat. Commun.">
        <title>Outbred genome sequencing and CRISPR/Cas9 gene editing in butterflies.</title>
        <authorList>
            <person name="Li X."/>
            <person name="Fan D."/>
            <person name="Zhang W."/>
            <person name="Liu G."/>
            <person name="Zhang L."/>
            <person name="Zhao L."/>
            <person name="Fang X."/>
            <person name="Chen L."/>
            <person name="Dong Y."/>
            <person name="Chen Y."/>
            <person name="Ding Y."/>
            <person name="Zhao R."/>
            <person name="Feng M."/>
            <person name="Zhu Y."/>
            <person name="Feng Y."/>
            <person name="Jiang X."/>
            <person name="Zhu D."/>
            <person name="Xiang H."/>
            <person name="Feng X."/>
            <person name="Li S."/>
            <person name="Wang J."/>
            <person name="Zhang G."/>
            <person name="Kronforst M.R."/>
            <person name="Wang W."/>
        </authorList>
    </citation>
    <scope>NUCLEOTIDE SEQUENCE [LARGE SCALE GENOMIC DNA]</scope>
    <source>
        <strain evidence="2">Ya'a_city_454_Px</strain>
        <tissue evidence="2">Whole body</tissue>
    </source>
</reference>